<dbReference type="FunFam" id="1.10.8.60:FF:000013">
    <property type="entry name" value="DNA polymerase III subunit gamma/tau"/>
    <property type="match status" value="1"/>
</dbReference>
<dbReference type="InterPro" id="IPR048448">
    <property type="entry name" value="DnaX-like_C"/>
</dbReference>
<dbReference type="InterPro" id="IPR012763">
    <property type="entry name" value="DNA_pol_III_sug/sutau_N"/>
</dbReference>
<dbReference type="NCBIfam" id="TIGR02397">
    <property type="entry name" value="dnaX_nterm"/>
    <property type="match status" value="1"/>
</dbReference>
<dbReference type="OrthoDB" id="9810148at2"/>
<keyword evidence="15" id="KW-1185">Reference proteome</keyword>
<gene>
    <name evidence="14" type="ORF">SAMN02745218_01533</name>
</gene>
<evidence type="ECO:0000313" key="14">
    <source>
        <dbReference type="EMBL" id="SHF14139.1"/>
    </source>
</evidence>
<dbReference type="GO" id="GO:0009360">
    <property type="term" value="C:DNA polymerase III complex"/>
    <property type="evidence" value="ECO:0007669"/>
    <property type="project" value="InterPro"/>
</dbReference>
<dbReference type="Gene3D" id="1.10.8.60">
    <property type="match status" value="1"/>
</dbReference>
<evidence type="ECO:0000256" key="1">
    <source>
        <dbReference type="ARBA" id="ARBA00006360"/>
    </source>
</evidence>
<sequence>MSYQALYRRWRPGRFEEVVGQKHVTTTLQNALLSGRVAHAYLFCGPRGTGKTTTAKILARALNCSTRQGPEPCNECAVCREISAGISMDVVEIDAASHRGIDEIRDLREKVRYSPVQSGYRVYIIDEVHMLTSEAFNALLKTLEEPPAHVVFVLATTEPHKVPLTILSRCQRFDFRPIALEDMLARLRKVADGSGFQVEEEALYLIARAAGGSLRDALGILDQAAAYGNMVVTAENVHRIMGTVRDDLLDETARALAACRADRLLHLVADVAAEGKDLRLFVQELAAYLRRLMLVQISPSRELALLPGEKERLLERSHEFSREHLLYVLQLLTRVEQEMKWASQPRILLEVALVEATRPGGADSLSALALRLEQLESRLEQLEAGGLQNPAEKKEKKERIQLRREIMDKNAGRSQAGEKDAAVGRDRVREVKENPPGKPAPGNDGEGVSLDRIRQCWPQFLDLVRSKSVPVYNYLSHGWPEQLEENCLTVAFEPDDMFKELLEAAANRRVLEEVLAALFPGTWRVNIVYGKASPEKKQVLEVEERLDAAAAIQLFGGEEINER</sequence>
<dbReference type="SUPFAM" id="SSF48019">
    <property type="entry name" value="post-AAA+ oligomerization domain-like"/>
    <property type="match status" value="1"/>
</dbReference>
<dbReference type="GO" id="GO:0006261">
    <property type="term" value="P:DNA-templated DNA replication"/>
    <property type="evidence" value="ECO:0007669"/>
    <property type="project" value="TreeGrafter"/>
</dbReference>
<dbReference type="GO" id="GO:0005524">
    <property type="term" value="F:ATP binding"/>
    <property type="evidence" value="ECO:0007669"/>
    <property type="project" value="UniProtKB-KW"/>
</dbReference>
<feature type="region of interest" description="Disordered" evidence="12">
    <location>
        <begin position="405"/>
        <end position="449"/>
    </location>
</feature>
<keyword evidence="10" id="KW-0239">DNA-directed DNA polymerase</keyword>
<dbReference type="NCBIfam" id="NF004046">
    <property type="entry name" value="PRK05563.1"/>
    <property type="match status" value="1"/>
</dbReference>
<dbReference type="Pfam" id="PF12169">
    <property type="entry name" value="DNA_pol3_gamma3"/>
    <property type="match status" value="1"/>
</dbReference>
<dbReference type="InterPro" id="IPR001270">
    <property type="entry name" value="ClpA/B"/>
</dbReference>
<dbReference type="EC" id="2.7.7.7" evidence="2"/>
<evidence type="ECO:0000313" key="15">
    <source>
        <dbReference type="Proteomes" id="UP000184196"/>
    </source>
</evidence>
<dbReference type="GO" id="GO:0003677">
    <property type="term" value="F:DNA binding"/>
    <property type="evidence" value="ECO:0007669"/>
    <property type="project" value="InterPro"/>
</dbReference>
<dbReference type="EMBL" id="FQUW01000016">
    <property type="protein sequence ID" value="SHF14139.1"/>
    <property type="molecule type" value="Genomic_DNA"/>
</dbReference>
<dbReference type="Proteomes" id="UP000184196">
    <property type="component" value="Unassembled WGS sequence"/>
</dbReference>
<dbReference type="AlphaFoldDB" id="A0A1M4Z7U1"/>
<feature type="compositionally biased region" description="Basic and acidic residues" evidence="12">
    <location>
        <begin position="405"/>
        <end position="435"/>
    </location>
</feature>
<dbReference type="InterPro" id="IPR008921">
    <property type="entry name" value="DNA_pol3_clamp-load_cplx_C"/>
</dbReference>
<name>A0A1M4Z7U1_9FIRM</name>
<evidence type="ECO:0000256" key="4">
    <source>
        <dbReference type="ARBA" id="ARBA00022695"/>
    </source>
</evidence>
<dbReference type="PRINTS" id="PR00300">
    <property type="entry name" value="CLPPROTEASEA"/>
</dbReference>
<keyword evidence="4" id="KW-0548">Nucleotidyltransferase</keyword>
<dbReference type="Pfam" id="PF22608">
    <property type="entry name" value="DNAX_ATPase_lid"/>
    <property type="match status" value="1"/>
</dbReference>
<feature type="domain" description="AAA+ ATPase" evidence="13">
    <location>
        <begin position="37"/>
        <end position="179"/>
    </location>
</feature>
<dbReference type="InterPro" id="IPR050238">
    <property type="entry name" value="DNA_Rep/Repair_Clamp_Loader"/>
</dbReference>
<keyword evidence="6" id="KW-0479">Metal-binding</keyword>
<keyword evidence="3" id="KW-0808">Transferase</keyword>
<dbReference type="InterPro" id="IPR045085">
    <property type="entry name" value="HLD_clamp_pol_III_gamma_tau"/>
</dbReference>
<evidence type="ECO:0000256" key="2">
    <source>
        <dbReference type="ARBA" id="ARBA00012417"/>
    </source>
</evidence>
<proteinExistence type="inferred from homology"/>
<evidence type="ECO:0000256" key="3">
    <source>
        <dbReference type="ARBA" id="ARBA00022679"/>
    </source>
</evidence>
<dbReference type="CDD" id="cd18137">
    <property type="entry name" value="HLD_clamp_pol_III_gamma_tau"/>
    <property type="match status" value="1"/>
</dbReference>
<dbReference type="Pfam" id="PF20964">
    <property type="entry name" value="DnaX_C"/>
    <property type="match status" value="1"/>
</dbReference>
<keyword evidence="5" id="KW-0235">DNA replication</keyword>
<keyword evidence="7" id="KW-0547">Nucleotide-binding</keyword>
<comment type="catalytic activity">
    <reaction evidence="11">
        <text>DNA(n) + a 2'-deoxyribonucleoside 5'-triphosphate = DNA(n+1) + diphosphate</text>
        <dbReference type="Rhea" id="RHEA:22508"/>
        <dbReference type="Rhea" id="RHEA-COMP:17339"/>
        <dbReference type="Rhea" id="RHEA-COMP:17340"/>
        <dbReference type="ChEBI" id="CHEBI:33019"/>
        <dbReference type="ChEBI" id="CHEBI:61560"/>
        <dbReference type="ChEBI" id="CHEBI:173112"/>
        <dbReference type="EC" id="2.7.7.7"/>
    </reaction>
</comment>
<evidence type="ECO:0000256" key="8">
    <source>
        <dbReference type="ARBA" id="ARBA00022833"/>
    </source>
</evidence>
<accession>A0A1M4Z7U1</accession>
<dbReference type="InterPro" id="IPR022754">
    <property type="entry name" value="DNA_pol_III_gamma-3"/>
</dbReference>
<evidence type="ECO:0000256" key="9">
    <source>
        <dbReference type="ARBA" id="ARBA00022840"/>
    </source>
</evidence>
<protein>
    <recommendedName>
        <fullName evidence="2">DNA-directed DNA polymerase</fullName>
        <ecNumber evidence="2">2.7.7.7</ecNumber>
    </recommendedName>
</protein>
<dbReference type="InterPro" id="IPR003593">
    <property type="entry name" value="AAA+_ATPase"/>
</dbReference>
<evidence type="ECO:0000256" key="11">
    <source>
        <dbReference type="ARBA" id="ARBA00049244"/>
    </source>
</evidence>
<evidence type="ECO:0000256" key="10">
    <source>
        <dbReference type="ARBA" id="ARBA00022932"/>
    </source>
</evidence>
<evidence type="ECO:0000259" key="13">
    <source>
        <dbReference type="SMART" id="SM00382"/>
    </source>
</evidence>
<evidence type="ECO:0000256" key="7">
    <source>
        <dbReference type="ARBA" id="ARBA00022741"/>
    </source>
</evidence>
<dbReference type="Pfam" id="PF13177">
    <property type="entry name" value="DNA_pol3_delta2"/>
    <property type="match status" value="1"/>
</dbReference>
<dbReference type="SMART" id="SM00382">
    <property type="entry name" value="AAA"/>
    <property type="match status" value="1"/>
</dbReference>
<evidence type="ECO:0000256" key="12">
    <source>
        <dbReference type="SAM" id="MobiDB-lite"/>
    </source>
</evidence>
<dbReference type="Gene3D" id="1.20.272.10">
    <property type="match status" value="1"/>
</dbReference>
<dbReference type="PANTHER" id="PTHR11669">
    <property type="entry name" value="REPLICATION FACTOR C / DNA POLYMERASE III GAMMA-TAU SUBUNIT"/>
    <property type="match status" value="1"/>
</dbReference>
<reference evidence="15" key="1">
    <citation type="submission" date="2016-11" db="EMBL/GenBank/DDBJ databases">
        <authorList>
            <person name="Varghese N."/>
            <person name="Submissions S."/>
        </authorList>
    </citation>
    <scope>NUCLEOTIDE SEQUENCE [LARGE SCALE GENOMIC DNA]</scope>
    <source>
        <strain evidence="15">DSM 11792</strain>
    </source>
</reference>
<organism evidence="14 15">
    <name type="scientific">Desulfofundulus australicus DSM 11792</name>
    <dbReference type="NCBI Taxonomy" id="1121425"/>
    <lineage>
        <taxon>Bacteria</taxon>
        <taxon>Bacillati</taxon>
        <taxon>Bacillota</taxon>
        <taxon>Clostridia</taxon>
        <taxon>Eubacteriales</taxon>
        <taxon>Peptococcaceae</taxon>
        <taxon>Desulfofundulus</taxon>
    </lineage>
</organism>
<dbReference type="SUPFAM" id="SSF52540">
    <property type="entry name" value="P-loop containing nucleoside triphosphate hydrolases"/>
    <property type="match status" value="1"/>
</dbReference>
<evidence type="ECO:0000256" key="5">
    <source>
        <dbReference type="ARBA" id="ARBA00022705"/>
    </source>
</evidence>
<dbReference type="Gene3D" id="3.40.50.300">
    <property type="entry name" value="P-loop containing nucleotide triphosphate hydrolases"/>
    <property type="match status" value="1"/>
</dbReference>
<comment type="similarity">
    <text evidence="1">Belongs to the DnaX/STICHEL family.</text>
</comment>
<keyword evidence="9" id="KW-0067">ATP-binding</keyword>
<dbReference type="PANTHER" id="PTHR11669:SF0">
    <property type="entry name" value="PROTEIN STICHEL-LIKE 2"/>
    <property type="match status" value="1"/>
</dbReference>
<dbReference type="FunFam" id="3.40.50.300:FF:000014">
    <property type="entry name" value="DNA polymerase III subunit gamma/tau"/>
    <property type="match status" value="1"/>
</dbReference>
<dbReference type="RefSeq" id="WP_073164741.1">
    <property type="nucleotide sequence ID" value="NZ_FQUW01000016.1"/>
</dbReference>
<keyword evidence="8" id="KW-0862">Zinc</keyword>
<dbReference type="CDD" id="cd00009">
    <property type="entry name" value="AAA"/>
    <property type="match status" value="1"/>
</dbReference>
<dbReference type="InterPro" id="IPR027417">
    <property type="entry name" value="P-loop_NTPase"/>
</dbReference>
<dbReference type="GO" id="GO:0003887">
    <property type="term" value="F:DNA-directed DNA polymerase activity"/>
    <property type="evidence" value="ECO:0007669"/>
    <property type="project" value="UniProtKB-KW"/>
</dbReference>
<dbReference type="GO" id="GO:0046872">
    <property type="term" value="F:metal ion binding"/>
    <property type="evidence" value="ECO:0007669"/>
    <property type="project" value="UniProtKB-KW"/>
</dbReference>
<evidence type="ECO:0000256" key="6">
    <source>
        <dbReference type="ARBA" id="ARBA00022723"/>
    </source>
</evidence>